<gene>
    <name evidence="3" type="ORF">CYD53_1352</name>
</gene>
<dbReference type="InterPro" id="IPR045394">
    <property type="entry name" value="Abhydrolase_dom"/>
</dbReference>
<sequence length="709" mass="77032">MIRRSIAAAMLVACALSAPQPAKAKITRIEIARTEPAFGGQSFSAVGPYERITGKAFGEVDPKNPANARIQDLALAPRNARGMVEYTTDIDILRPKDESKGNGILLFNIPNRGNKGLLQPFNLDTGTVAEMNALAKPGDGFLQRQGYSMVWFGWQADVLPGNNRMTMQAPAARNPDGSPITGLVRAEFVVMEAAKTQNLSSGWFTGMTHDSYPTVSTDNRTPLPDGFLPTLTARARENAPRMPVPNSEWGFGSCAADGTIKPDAKAICLPAGFQPGRLYELIYRAKDPTVLGLGYAAARDLAVFLRDAKADEAGTLNPIGRRGQKAMVMGTSQSGRFIRSFLQLGFNRDEAGRKAYDAALPHIGGGLMPLSLRFAQPGRAWGQQIDHLYPAYDFPFNYARVQDPLTGRRQGILDRCRRDGTCPLIFHAATALEMWEARQSLGLTDPLGLHDIPDPANVRTYIMASTQHSPTPLPLPTAAPFGQCQQQANPNPHNWTMRALLTALTSWVRDGIAPPTPAMPRIADGTLVTPDLVRFPTIPANSYGNVVRPALRYLGATNPLHPLDFGKGYNAADGMGVISVEPPRTKPGSYGVLVPQVDADGIDLAGIKNVVTAVPIGTYTGWNLFRKERFEDGFCIFQGSFVPFARTRQERLDTGDPRLSIEERYPTPQAYAETVKTAADALVAKRYLLPEDAALLTEKARSEGIRLAP</sequence>
<reference evidence="3 4" key="1">
    <citation type="submission" date="2018-01" db="EMBL/GenBank/DDBJ databases">
        <title>Genomic Encyclopedia of Type Strains, Phase III (KMG-III): the genomes of soil and plant-associated and newly described type strains.</title>
        <authorList>
            <person name="Whitman W."/>
        </authorList>
    </citation>
    <scope>NUCLEOTIDE SEQUENCE [LARGE SCALE GENOMIC DNA]</scope>
    <source>
        <strain evidence="3 4">1131</strain>
    </source>
</reference>
<keyword evidence="1" id="KW-0732">Signal</keyword>
<evidence type="ECO:0000313" key="4">
    <source>
        <dbReference type="Proteomes" id="UP000236919"/>
    </source>
</evidence>
<feature type="domain" description="Alpha/beta hydrolase" evidence="2">
    <location>
        <begin position="273"/>
        <end position="696"/>
    </location>
</feature>
<organism evidence="3 4">
    <name type="scientific">Bosea psychrotolerans</name>
    <dbReference type="NCBI Taxonomy" id="1871628"/>
    <lineage>
        <taxon>Bacteria</taxon>
        <taxon>Pseudomonadati</taxon>
        <taxon>Pseudomonadota</taxon>
        <taxon>Alphaproteobacteria</taxon>
        <taxon>Hyphomicrobiales</taxon>
        <taxon>Boseaceae</taxon>
        <taxon>Bosea</taxon>
    </lineage>
</organism>
<comment type="caution">
    <text evidence="3">The sequence shown here is derived from an EMBL/GenBank/DDBJ whole genome shotgun (WGS) entry which is preliminary data.</text>
</comment>
<feature type="chain" id="PRO_5015714666" description="Alpha/beta hydrolase domain-containing protein" evidence="1">
    <location>
        <begin position="25"/>
        <end position="709"/>
    </location>
</feature>
<dbReference type="RefSeq" id="WP_210202450.1">
    <property type="nucleotide sequence ID" value="NZ_PQFZ01000035.1"/>
</dbReference>
<proteinExistence type="predicted"/>
<protein>
    <recommendedName>
        <fullName evidence="2">Alpha/beta hydrolase domain-containing protein</fullName>
    </recommendedName>
</protein>
<evidence type="ECO:0000259" key="2">
    <source>
        <dbReference type="Pfam" id="PF20091"/>
    </source>
</evidence>
<name>A0A2S4LSE1_9HYPH</name>
<feature type="signal peptide" evidence="1">
    <location>
        <begin position="1"/>
        <end position="24"/>
    </location>
</feature>
<evidence type="ECO:0000256" key="1">
    <source>
        <dbReference type="SAM" id="SignalP"/>
    </source>
</evidence>
<accession>A0A2S4LSE1</accession>
<evidence type="ECO:0000313" key="3">
    <source>
        <dbReference type="EMBL" id="POR45344.1"/>
    </source>
</evidence>
<keyword evidence="4" id="KW-1185">Reference proteome</keyword>
<dbReference type="AlphaFoldDB" id="A0A2S4LSE1"/>
<dbReference type="Proteomes" id="UP000236919">
    <property type="component" value="Unassembled WGS sequence"/>
</dbReference>
<dbReference type="Pfam" id="PF20091">
    <property type="entry name" value="Abhydrolase_10"/>
    <property type="match status" value="1"/>
</dbReference>
<dbReference type="EMBL" id="PQFZ01000035">
    <property type="protein sequence ID" value="POR45344.1"/>
    <property type="molecule type" value="Genomic_DNA"/>
</dbReference>